<keyword evidence="10" id="KW-0472">Membrane</keyword>
<dbReference type="PANTHER" id="PTHR46473:SF10">
    <property type="entry name" value="LD45603P-RELATED"/>
    <property type="match status" value="1"/>
</dbReference>
<keyword evidence="4" id="KW-0433">Leucine-rich repeat</keyword>
<evidence type="ECO:0000256" key="5">
    <source>
        <dbReference type="ARBA" id="ARBA00022692"/>
    </source>
</evidence>
<evidence type="ECO:0000256" key="4">
    <source>
        <dbReference type="ARBA" id="ARBA00022614"/>
    </source>
</evidence>
<name>A0A1W7R752_AEDAL</name>
<dbReference type="PROSITE" id="PS51450">
    <property type="entry name" value="LRR"/>
    <property type="match status" value="2"/>
</dbReference>
<evidence type="ECO:0000256" key="2">
    <source>
        <dbReference type="ARBA" id="ARBA00022448"/>
    </source>
</evidence>
<keyword evidence="6 13" id="KW-0732">Signal</keyword>
<evidence type="ECO:0000256" key="8">
    <source>
        <dbReference type="ARBA" id="ARBA00022989"/>
    </source>
</evidence>
<sequence length="285" mass="32849">MLAIMKRAYFAHFIFLSMLASALYISDHSSTIAELNFRDITVFDFALVKNENLSPDLLYMNLEGNDLTSMPANFSIYFPQMERIKLTDNWRLSFPPDGSPFLRSPSLIELFCERCGINEIFTQSLRRLPHLEYLRLSENQIDRIAPYAFRKNRNLQDVDLSSNKLSRIPPEMLKGLSRMKVLDLSNNLNLGLNNEAPFLASDVLKVLKCNYCGFTESYEDTFSELTNLQELHLKGNQILAVPYLPVPVVLIVRRGFQLASSRNELPNKSEGRDTYWAWSRTVVYL</sequence>
<dbReference type="VEuPathDB" id="VectorBase:AALFPA_058210"/>
<dbReference type="EMBL" id="GEHC01000666">
    <property type="protein sequence ID" value="JAV46979.1"/>
    <property type="molecule type" value="Transcribed_RNA"/>
</dbReference>
<dbReference type="AlphaFoldDB" id="A0A1W7R752"/>
<organism evidence="14">
    <name type="scientific">Aedes albopictus</name>
    <name type="common">Asian tiger mosquito</name>
    <name type="synonym">Stegomyia albopicta</name>
    <dbReference type="NCBI Taxonomy" id="7160"/>
    <lineage>
        <taxon>Eukaryota</taxon>
        <taxon>Metazoa</taxon>
        <taxon>Ecdysozoa</taxon>
        <taxon>Arthropoda</taxon>
        <taxon>Hexapoda</taxon>
        <taxon>Insecta</taxon>
        <taxon>Pterygota</taxon>
        <taxon>Neoptera</taxon>
        <taxon>Endopterygota</taxon>
        <taxon>Diptera</taxon>
        <taxon>Nematocera</taxon>
        <taxon>Culicoidea</taxon>
        <taxon>Culicidae</taxon>
        <taxon>Culicinae</taxon>
        <taxon>Aedini</taxon>
        <taxon>Aedes</taxon>
        <taxon>Stegomyia</taxon>
    </lineage>
</organism>
<keyword evidence="8" id="KW-1133">Transmembrane helix</keyword>
<feature type="chain" id="PRO_5012687320" evidence="13">
    <location>
        <begin position="23"/>
        <end position="285"/>
    </location>
</feature>
<keyword evidence="3" id="KW-1003">Cell membrane</keyword>
<evidence type="ECO:0000256" key="1">
    <source>
        <dbReference type="ARBA" id="ARBA00004162"/>
    </source>
</evidence>
<dbReference type="GO" id="GO:0034220">
    <property type="term" value="P:monoatomic ion transmembrane transport"/>
    <property type="evidence" value="ECO:0007669"/>
    <property type="project" value="UniProtKB-KW"/>
</dbReference>
<dbReference type="InterPro" id="IPR032675">
    <property type="entry name" value="LRR_dom_sf"/>
</dbReference>
<evidence type="ECO:0000256" key="12">
    <source>
        <dbReference type="ARBA" id="ARBA00023303"/>
    </source>
</evidence>
<keyword evidence="5" id="KW-0812">Transmembrane</keyword>
<evidence type="ECO:0000256" key="11">
    <source>
        <dbReference type="ARBA" id="ARBA00023157"/>
    </source>
</evidence>
<evidence type="ECO:0000256" key="13">
    <source>
        <dbReference type="SAM" id="SignalP"/>
    </source>
</evidence>
<protein>
    <submittedName>
        <fullName evidence="14">Putative conserved secreted protein</fullName>
    </submittedName>
</protein>
<keyword evidence="7" id="KW-0677">Repeat</keyword>
<accession>A0A1W7R752</accession>
<evidence type="ECO:0000256" key="7">
    <source>
        <dbReference type="ARBA" id="ARBA00022737"/>
    </source>
</evidence>
<keyword evidence="11" id="KW-1015">Disulfide bond</keyword>
<evidence type="ECO:0000256" key="10">
    <source>
        <dbReference type="ARBA" id="ARBA00023136"/>
    </source>
</evidence>
<evidence type="ECO:0000256" key="6">
    <source>
        <dbReference type="ARBA" id="ARBA00022729"/>
    </source>
</evidence>
<dbReference type="GO" id="GO:0005886">
    <property type="term" value="C:plasma membrane"/>
    <property type="evidence" value="ECO:0007669"/>
    <property type="project" value="UniProtKB-SubCell"/>
</dbReference>
<evidence type="ECO:0000256" key="9">
    <source>
        <dbReference type="ARBA" id="ARBA00023065"/>
    </source>
</evidence>
<dbReference type="InterPro" id="IPR001611">
    <property type="entry name" value="Leu-rich_rpt"/>
</dbReference>
<proteinExistence type="predicted"/>
<dbReference type="PANTHER" id="PTHR46473">
    <property type="entry name" value="GH08155P"/>
    <property type="match status" value="1"/>
</dbReference>
<evidence type="ECO:0000256" key="3">
    <source>
        <dbReference type="ARBA" id="ARBA00022475"/>
    </source>
</evidence>
<dbReference type="Pfam" id="PF13855">
    <property type="entry name" value="LRR_8"/>
    <property type="match status" value="1"/>
</dbReference>
<evidence type="ECO:0000313" key="14">
    <source>
        <dbReference type="EMBL" id="JAV46979.1"/>
    </source>
</evidence>
<keyword evidence="2" id="KW-0813">Transport</keyword>
<dbReference type="VEuPathDB" id="VectorBase:AALC636_037493"/>
<comment type="subcellular location">
    <subcellularLocation>
        <location evidence="1">Cell membrane</location>
        <topology evidence="1">Single-pass membrane protein</topology>
    </subcellularLocation>
</comment>
<reference evidence="14" key="1">
    <citation type="submission" date="2016-03" db="EMBL/GenBank/DDBJ databases">
        <title>RNAseq analyses of the sensorial organs of adult female Aedes albopictus.</title>
        <authorList>
            <person name="Fabrizio L."/>
            <person name="Ribeiro J.M."/>
            <person name="Arca B."/>
        </authorList>
    </citation>
    <scope>NUCLEOTIDE SEQUENCE</scope>
</reference>
<dbReference type="SMART" id="SM00369">
    <property type="entry name" value="LRR_TYP"/>
    <property type="match status" value="3"/>
</dbReference>
<dbReference type="VEuPathDB" id="VectorBase:AALF012898"/>
<dbReference type="InterPro" id="IPR051432">
    <property type="entry name" value="KCNMA1_auxiliary"/>
</dbReference>
<dbReference type="SUPFAM" id="SSF52058">
    <property type="entry name" value="L domain-like"/>
    <property type="match status" value="1"/>
</dbReference>
<keyword evidence="12" id="KW-0407">Ion channel</keyword>
<feature type="signal peptide" evidence="13">
    <location>
        <begin position="1"/>
        <end position="22"/>
    </location>
</feature>
<dbReference type="InterPro" id="IPR003591">
    <property type="entry name" value="Leu-rich_rpt_typical-subtyp"/>
</dbReference>
<dbReference type="Gene3D" id="3.80.10.10">
    <property type="entry name" value="Ribonuclease Inhibitor"/>
    <property type="match status" value="2"/>
</dbReference>
<keyword evidence="9" id="KW-0406">Ion transport</keyword>